<evidence type="ECO:0000256" key="5">
    <source>
        <dbReference type="ARBA" id="ARBA00022989"/>
    </source>
</evidence>
<feature type="transmembrane region" description="Helical" evidence="10">
    <location>
        <begin position="93"/>
        <end position="115"/>
    </location>
</feature>
<sequence>MQSMHPAVSVPYYQLQNCYIHQRAKGHRFSIFEDIGCTPAIYNIWPAYPIYFIWPLVCGVISSVYCVLTLKPFSARRSRFDSFYSSGHSSQRYVRLMLLSVTDVAFTIAFSTWVICSNAKEMNPYISWADTHSGFSVIHTFPSMIWRSAHDLRVDVEFDRWNIIMCAIVFIAFFTFAEETRGKYKSVLAKRANLSNRTSKSVFSNNSSRIVFCNHQSMVSIDRGGSQMLRAMVPTRQTTGFLGVRVTVESSSISDFTAKSDCSIPQTDAHEHPRLTPFQLYPDDRTELSRAKVQGATLDAV</sequence>
<dbReference type="GO" id="GO:0005886">
    <property type="term" value="C:plasma membrane"/>
    <property type="evidence" value="ECO:0007669"/>
    <property type="project" value="TreeGrafter"/>
</dbReference>
<dbReference type="PANTHER" id="PTHR28097">
    <property type="entry name" value="PHEROMONE A FACTOR RECEPTOR"/>
    <property type="match status" value="1"/>
</dbReference>
<keyword evidence="7 10" id="KW-0472">Membrane</keyword>
<evidence type="ECO:0000256" key="9">
    <source>
        <dbReference type="ARBA" id="ARBA00023224"/>
    </source>
</evidence>
<evidence type="ECO:0000256" key="7">
    <source>
        <dbReference type="ARBA" id="ARBA00023136"/>
    </source>
</evidence>
<evidence type="ECO:0000313" key="11">
    <source>
        <dbReference type="EMBL" id="TDL18862.1"/>
    </source>
</evidence>
<name>A0A4Y7PVD5_9AGAM</name>
<evidence type="ECO:0000256" key="10">
    <source>
        <dbReference type="SAM" id="Phobius"/>
    </source>
</evidence>
<dbReference type="VEuPathDB" id="FungiDB:BD410DRAFT_878174"/>
<dbReference type="PANTHER" id="PTHR28097:SF1">
    <property type="entry name" value="PHEROMONE A FACTOR RECEPTOR"/>
    <property type="match status" value="1"/>
</dbReference>
<keyword evidence="5 10" id="KW-1133">Transmembrane helix</keyword>
<comment type="subcellular location">
    <subcellularLocation>
        <location evidence="1">Membrane</location>
        <topology evidence="1">Multi-pass membrane protein</topology>
    </subcellularLocation>
</comment>
<dbReference type="PRINTS" id="PR00899">
    <property type="entry name" value="GPCRSTE3"/>
</dbReference>
<evidence type="ECO:0000256" key="3">
    <source>
        <dbReference type="ARBA" id="ARBA00022507"/>
    </source>
</evidence>
<dbReference type="GO" id="GO:0004932">
    <property type="term" value="F:mating-type factor pheromone receptor activity"/>
    <property type="evidence" value="ECO:0007669"/>
    <property type="project" value="InterPro"/>
</dbReference>
<dbReference type="Proteomes" id="UP000294933">
    <property type="component" value="Unassembled WGS sequence"/>
</dbReference>
<evidence type="ECO:0000256" key="8">
    <source>
        <dbReference type="ARBA" id="ARBA00023170"/>
    </source>
</evidence>
<gene>
    <name evidence="11" type="ORF">BD410DRAFT_878174</name>
</gene>
<dbReference type="EMBL" id="ML170203">
    <property type="protein sequence ID" value="TDL18862.1"/>
    <property type="molecule type" value="Genomic_DNA"/>
</dbReference>
<dbReference type="InterPro" id="IPR001499">
    <property type="entry name" value="GPCR_STE3"/>
</dbReference>
<protein>
    <submittedName>
        <fullName evidence="11">STE3-domain-containing protein</fullName>
    </submittedName>
</protein>
<keyword evidence="12" id="KW-1185">Reference proteome</keyword>
<evidence type="ECO:0000256" key="6">
    <source>
        <dbReference type="ARBA" id="ARBA00023040"/>
    </source>
</evidence>
<organism evidence="11 12">
    <name type="scientific">Rickenella mellea</name>
    <dbReference type="NCBI Taxonomy" id="50990"/>
    <lineage>
        <taxon>Eukaryota</taxon>
        <taxon>Fungi</taxon>
        <taxon>Dikarya</taxon>
        <taxon>Basidiomycota</taxon>
        <taxon>Agaricomycotina</taxon>
        <taxon>Agaricomycetes</taxon>
        <taxon>Hymenochaetales</taxon>
        <taxon>Rickenellaceae</taxon>
        <taxon>Rickenella</taxon>
    </lineage>
</organism>
<proteinExistence type="inferred from homology"/>
<dbReference type="Pfam" id="PF02076">
    <property type="entry name" value="STE3"/>
    <property type="match status" value="1"/>
</dbReference>
<comment type="similarity">
    <text evidence="2">Belongs to the G-protein coupled receptor 4 family.</text>
</comment>
<dbReference type="OrthoDB" id="2874149at2759"/>
<dbReference type="AlphaFoldDB" id="A0A4Y7PVD5"/>
<evidence type="ECO:0000256" key="1">
    <source>
        <dbReference type="ARBA" id="ARBA00004141"/>
    </source>
</evidence>
<keyword evidence="9" id="KW-0807">Transducer</keyword>
<evidence type="ECO:0000313" key="12">
    <source>
        <dbReference type="Proteomes" id="UP000294933"/>
    </source>
</evidence>
<dbReference type="GO" id="GO:0000750">
    <property type="term" value="P:pheromone-dependent signal transduction involved in conjugation with cellular fusion"/>
    <property type="evidence" value="ECO:0007669"/>
    <property type="project" value="TreeGrafter"/>
</dbReference>
<keyword evidence="6" id="KW-0297">G-protein coupled receptor</keyword>
<keyword evidence="8" id="KW-0675">Receptor</keyword>
<evidence type="ECO:0000256" key="2">
    <source>
        <dbReference type="ARBA" id="ARBA00011085"/>
    </source>
</evidence>
<feature type="transmembrane region" description="Helical" evidence="10">
    <location>
        <begin position="161"/>
        <end position="177"/>
    </location>
</feature>
<reference evidence="11 12" key="1">
    <citation type="submission" date="2018-06" db="EMBL/GenBank/DDBJ databases">
        <title>A transcriptomic atlas of mushroom development highlights an independent origin of complex multicellularity.</title>
        <authorList>
            <consortium name="DOE Joint Genome Institute"/>
            <person name="Krizsan K."/>
            <person name="Almasi E."/>
            <person name="Merenyi Z."/>
            <person name="Sahu N."/>
            <person name="Viragh M."/>
            <person name="Koszo T."/>
            <person name="Mondo S."/>
            <person name="Kiss B."/>
            <person name="Balint B."/>
            <person name="Kues U."/>
            <person name="Barry K."/>
            <person name="Hegedus J.C."/>
            <person name="Henrissat B."/>
            <person name="Johnson J."/>
            <person name="Lipzen A."/>
            <person name="Ohm R."/>
            <person name="Nagy I."/>
            <person name="Pangilinan J."/>
            <person name="Yan J."/>
            <person name="Xiong Y."/>
            <person name="Grigoriev I.V."/>
            <person name="Hibbett D.S."/>
            <person name="Nagy L.G."/>
        </authorList>
    </citation>
    <scope>NUCLEOTIDE SEQUENCE [LARGE SCALE GENOMIC DNA]</scope>
    <source>
        <strain evidence="11 12">SZMC22713</strain>
    </source>
</reference>
<accession>A0A4Y7PVD5</accession>
<keyword evidence="3" id="KW-0589">Pheromone response</keyword>
<keyword evidence="4 10" id="KW-0812">Transmembrane</keyword>
<feature type="transmembrane region" description="Helical" evidence="10">
    <location>
        <begin position="52"/>
        <end position="73"/>
    </location>
</feature>
<evidence type="ECO:0000256" key="4">
    <source>
        <dbReference type="ARBA" id="ARBA00022692"/>
    </source>
</evidence>